<evidence type="ECO:0000313" key="2">
    <source>
        <dbReference type="EMBL" id="SEO18042.1"/>
    </source>
</evidence>
<keyword evidence="3" id="KW-1185">Reference proteome</keyword>
<proteinExistence type="predicted"/>
<dbReference type="AlphaFoldDB" id="A0A1H8MKU8"/>
<accession>A0A1H8MKU8</accession>
<dbReference type="InterPro" id="IPR006311">
    <property type="entry name" value="TAT_signal"/>
</dbReference>
<feature type="region of interest" description="Disordered" evidence="1">
    <location>
        <begin position="1"/>
        <end position="24"/>
    </location>
</feature>
<reference evidence="3" key="1">
    <citation type="submission" date="2016-10" db="EMBL/GenBank/DDBJ databases">
        <authorList>
            <person name="Varghese N."/>
            <person name="Submissions S."/>
        </authorList>
    </citation>
    <scope>NUCLEOTIDE SEQUENCE [LARGE SCALE GENOMIC DNA]</scope>
    <source>
        <strain evidence="3">IBRC-M 10043</strain>
    </source>
</reference>
<sequence length="268" mass="29555">MPSRNTKRKGGADDNNSSRSRRQILKDASCLGTGAVLMSGAGSAAPAKEAIKNQQETGRGKFQDFGVDFTINSADGEPKIINECTPPKYEVNEDRVILYSDRVQDKSLGDLQMANGWVPSHELHEKMFSGIKNRSVVSNAEFLPTTLGNSLHPRQGVKLGQADFGNINHGDIMKELAQEPPEGDKIEVELNPLTVEISVRQKEKTDANVEELRKELSIPPEKVPENTDKKPVVYNYESVEATVTPRIIIRNHGQVTAHKAANRMEVSQ</sequence>
<gene>
    <name evidence="2" type="ORF">SAMN05216388_100937</name>
</gene>
<dbReference type="EMBL" id="FOCX01000009">
    <property type="protein sequence ID" value="SEO18042.1"/>
    <property type="molecule type" value="Genomic_DNA"/>
</dbReference>
<dbReference type="Proteomes" id="UP000198775">
    <property type="component" value="Unassembled WGS sequence"/>
</dbReference>
<organism evidence="2 3">
    <name type="scientific">Halorientalis persicus</name>
    <dbReference type="NCBI Taxonomy" id="1367881"/>
    <lineage>
        <taxon>Archaea</taxon>
        <taxon>Methanobacteriati</taxon>
        <taxon>Methanobacteriota</taxon>
        <taxon>Stenosarchaea group</taxon>
        <taxon>Halobacteria</taxon>
        <taxon>Halobacteriales</taxon>
        <taxon>Haloarculaceae</taxon>
        <taxon>Halorientalis</taxon>
    </lineage>
</organism>
<evidence type="ECO:0000313" key="3">
    <source>
        <dbReference type="Proteomes" id="UP000198775"/>
    </source>
</evidence>
<dbReference type="RefSeq" id="WP_139203482.1">
    <property type="nucleotide sequence ID" value="NZ_FOCX01000009.1"/>
</dbReference>
<protein>
    <submittedName>
        <fullName evidence="2">Uncharacterized protein</fullName>
    </submittedName>
</protein>
<dbReference type="PROSITE" id="PS51318">
    <property type="entry name" value="TAT"/>
    <property type="match status" value="1"/>
</dbReference>
<evidence type="ECO:0000256" key="1">
    <source>
        <dbReference type="SAM" id="MobiDB-lite"/>
    </source>
</evidence>
<name>A0A1H8MKU8_9EURY</name>